<dbReference type="Gene3D" id="1.25.40.80">
    <property type="match status" value="1"/>
</dbReference>
<feature type="region of interest" description="Disordered" evidence="6">
    <location>
        <begin position="239"/>
        <end position="271"/>
    </location>
</feature>
<evidence type="ECO:0000256" key="2">
    <source>
        <dbReference type="ARBA" id="ARBA00022827"/>
    </source>
</evidence>
<dbReference type="RefSeq" id="WP_110481778.1">
    <property type="nucleotide sequence ID" value="NZ_CP024988.1"/>
</dbReference>
<dbReference type="PROSITE" id="PS00394">
    <property type="entry name" value="DNA_PHOTOLYASES_1_1"/>
    <property type="match status" value="1"/>
</dbReference>
<dbReference type="GO" id="GO:0003904">
    <property type="term" value="F:deoxyribodipyrimidine photo-lyase activity"/>
    <property type="evidence" value="ECO:0007669"/>
    <property type="project" value="UniProtKB-EC"/>
</dbReference>
<dbReference type="SUPFAM" id="SSF52425">
    <property type="entry name" value="Cryptochrome/photolyase, N-terminal domain"/>
    <property type="match status" value="1"/>
</dbReference>
<dbReference type="Pfam" id="PF03441">
    <property type="entry name" value="FAD_binding_7"/>
    <property type="match status" value="1"/>
</dbReference>
<evidence type="ECO:0000256" key="4">
    <source>
        <dbReference type="PIRSR" id="PIRSR602081-1"/>
    </source>
</evidence>
<keyword evidence="3" id="KW-0157">Chromophore</keyword>
<dbReference type="OrthoDB" id="9772484at2"/>
<dbReference type="InterPro" id="IPR036134">
    <property type="entry name" value="Crypto/Photolyase_FAD-like_sf"/>
</dbReference>
<dbReference type="AlphaFoldDB" id="A0A2Z3YUE4"/>
<feature type="site" description="Electron transfer via tryptophanyl radical" evidence="5">
    <location>
        <position position="414"/>
    </location>
</feature>
<feature type="binding site" evidence="4">
    <location>
        <begin position="264"/>
        <end position="268"/>
    </location>
    <ligand>
        <name>FAD</name>
        <dbReference type="ChEBI" id="CHEBI:57692"/>
    </ligand>
</feature>
<evidence type="ECO:0000313" key="8">
    <source>
        <dbReference type="EMBL" id="AWT26820.1"/>
    </source>
</evidence>
<dbReference type="PANTHER" id="PTHR11455:SF9">
    <property type="entry name" value="CRYPTOCHROME CIRCADIAN CLOCK 5 ISOFORM X1"/>
    <property type="match status" value="1"/>
</dbReference>
<organism evidence="8 9">
    <name type="scientific">Corynebacterium provencense</name>
    <dbReference type="NCBI Taxonomy" id="1737425"/>
    <lineage>
        <taxon>Bacteria</taxon>
        <taxon>Bacillati</taxon>
        <taxon>Actinomycetota</taxon>
        <taxon>Actinomycetes</taxon>
        <taxon>Mycobacteriales</taxon>
        <taxon>Corynebacteriaceae</taxon>
        <taxon>Corynebacterium</taxon>
    </lineage>
</organism>
<keyword evidence="1 4" id="KW-0285">Flavoprotein</keyword>
<gene>
    <name evidence="8" type="primary">phrA</name>
    <name evidence="8" type="ORF">Csp1_20560</name>
</gene>
<dbReference type="GO" id="GO:0009416">
    <property type="term" value="P:response to light stimulus"/>
    <property type="evidence" value="ECO:0007669"/>
    <property type="project" value="TreeGrafter"/>
</dbReference>
<sequence>MRSEEIPGTSGPVGTTVVWFRDDLRLADNAALQWAAARGPVVGLVVDEDPGVTGARQAGGASAWWRGRSLENLGTRLAGYRVPLLHLRGDPTVIVPALPGILGAGAVVWNRRYVEALCRVDAVVKQRLARQGVEVHSFAGHLLTEPWQVRSGGGGPYRVFTPYSRAARQLAEEATAAAVDDVPGVPDGLRGPVDPPAAVPFPAVPRSAPEPWTVTLERVWDPGEETALASLAAFTGDDRSSVSGREGTRAGYAVGRDFPGQDATSRLSPHLRHGELSPHRVWFAVGAAAERGDLRWEDAVALRTELLWRDFSWQRLYHRPDLATRCVREEFDRFPWRGDRSGATATDTATATEPCHPSAPDPVLAGDLAAWRSGETGFPLVDAGMRELWATGWMHNRVRMVVASFLTKNLLIHWRLGEEWFWDTLVDADPASNPFNWQWAAGCGDDASPYFRIFNPVTQQKKFDPDGEYVGRWTAAVDDPGSVVEPVVDLAVSREEALEAYRKIRQ</sequence>
<dbReference type="InterPro" id="IPR002081">
    <property type="entry name" value="Cryptochrome/DNA_photolyase_1"/>
</dbReference>
<dbReference type="InterPro" id="IPR036155">
    <property type="entry name" value="Crypto/Photolyase_N_sf"/>
</dbReference>
<dbReference type="EMBL" id="CP024988">
    <property type="protein sequence ID" value="AWT26820.1"/>
    <property type="molecule type" value="Genomic_DNA"/>
</dbReference>
<dbReference type="PROSITE" id="PS00691">
    <property type="entry name" value="DNA_PHOTOLYASES_1_2"/>
    <property type="match status" value="1"/>
</dbReference>
<keyword evidence="2 4" id="KW-0274">FAD</keyword>
<dbReference type="InterPro" id="IPR006050">
    <property type="entry name" value="DNA_photolyase_N"/>
</dbReference>
<dbReference type="InterPro" id="IPR014729">
    <property type="entry name" value="Rossmann-like_a/b/a_fold"/>
</dbReference>
<feature type="domain" description="Photolyase/cryptochrome alpha/beta" evidence="7">
    <location>
        <begin position="14"/>
        <end position="143"/>
    </location>
</feature>
<dbReference type="PROSITE" id="PS51645">
    <property type="entry name" value="PHR_CRY_ALPHA_BETA"/>
    <property type="match status" value="1"/>
</dbReference>
<dbReference type="InterPro" id="IPR005101">
    <property type="entry name" value="Cryptochr/Photolyase_FAD-bd"/>
</dbReference>
<dbReference type="Gene3D" id="3.40.50.620">
    <property type="entry name" value="HUPs"/>
    <property type="match status" value="1"/>
</dbReference>
<evidence type="ECO:0000259" key="7">
    <source>
        <dbReference type="PROSITE" id="PS51645"/>
    </source>
</evidence>
<keyword evidence="9" id="KW-1185">Reference proteome</keyword>
<accession>A0A2Z3YUE4</accession>
<dbReference type="Pfam" id="PF00875">
    <property type="entry name" value="DNA_photolyase"/>
    <property type="match status" value="1"/>
</dbReference>
<dbReference type="EC" id="4.1.99.3" evidence="8"/>
<dbReference type="SUPFAM" id="SSF48173">
    <property type="entry name" value="Cryptochrome/photolyase FAD-binding domain"/>
    <property type="match status" value="1"/>
</dbReference>
<feature type="binding site" evidence="4">
    <location>
        <begin position="427"/>
        <end position="429"/>
    </location>
    <ligand>
        <name>FAD</name>
        <dbReference type="ChEBI" id="CHEBI:57692"/>
    </ligand>
</feature>
<dbReference type="GO" id="GO:0006950">
    <property type="term" value="P:response to stress"/>
    <property type="evidence" value="ECO:0007669"/>
    <property type="project" value="UniProtKB-ARBA"/>
</dbReference>
<protein>
    <submittedName>
        <fullName evidence="8">Deoxyribodipyrimidine photo-lyase</fullName>
        <ecNumber evidence="8">4.1.99.3</ecNumber>
    </submittedName>
</protein>
<dbReference type="InterPro" id="IPR018394">
    <property type="entry name" value="DNA_photolyase_1_CS_C"/>
</dbReference>
<dbReference type="GO" id="GO:0071949">
    <property type="term" value="F:FAD binding"/>
    <property type="evidence" value="ECO:0007669"/>
    <property type="project" value="TreeGrafter"/>
</dbReference>
<feature type="site" description="Electron transfer via tryptophanyl radical" evidence="5">
    <location>
        <position position="437"/>
    </location>
</feature>
<dbReference type="Gene3D" id="1.10.579.10">
    <property type="entry name" value="DNA Cyclobutane Dipyrimidine Photolyase, subunit A, domain 3"/>
    <property type="match status" value="1"/>
</dbReference>
<feature type="binding site" evidence="4">
    <location>
        <position position="252"/>
    </location>
    <ligand>
        <name>FAD</name>
        <dbReference type="ChEBI" id="CHEBI:57692"/>
    </ligand>
</feature>
<dbReference type="GO" id="GO:0003677">
    <property type="term" value="F:DNA binding"/>
    <property type="evidence" value="ECO:0007669"/>
    <property type="project" value="TreeGrafter"/>
</dbReference>
<feature type="site" description="Electron transfer via tryptophanyl radical" evidence="5">
    <location>
        <position position="336"/>
    </location>
</feature>
<dbReference type="PANTHER" id="PTHR11455">
    <property type="entry name" value="CRYPTOCHROME"/>
    <property type="match status" value="1"/>
</dbReference>
<evidence type="ECO:0000256" key="5">
    <source>
        <dbReference type="PIRSR" id="PIRSR602081-2"/>
    </source>
</evidence>
<evidence type="ECO:0000313" key="9">
    <source>
        <dbReference type="Proteomes" id="UP000247696"/>
    </source>
</evidence>
<proteinExistence type="predicted"/>
<dbReference type="Proteomes" id="UP000247696">
    <property type="component" value="Chromosome"/>
</dbReference>
<keyword evidence="8" id="KW-0456">Lyase</keyword>
<name>A0A2Z3YUE4_9CORY</name>
<comment type="cofactor">
    <cofactor evidence="4">
        <name>FAD</name>
        <dbReference type="ChEBI" id="CHEBI:57692"/>
    </cofactor>
    <text evidence="4">Binds 1 FAD per subunit.</text>
</comment>
<evidence type="ECO:0000256" key="6">
    <source>
        <dbReference type="SAM" id="MobiDB-lite"/>
    </source>
</evidence>
<dbReference type="STRING" id="1737425.GCA_900049755_02810"/>
<dbReference type="GO" id="GO:0006139">
    <property type="term" value="P:nucleobase-containing compound metabolic process"/>
    <property type="evidence" value="ECO:0007669"/>
    <property type="project" value="UniProtKB-ARBA"/>
</dbReference>
<evidence type="ECO:0000256" key="1">
    <source>
        <dbReference type="ARBA" id="ARBA00022630"/>
    </source>
</evidence>
<dbReference type="KEGG" id="cpre:Csp1_20560"/>
<evidence type="ECO:0000256" key="3">
    <source>
        <dbReference type="ARBA" id="ARBA00022991"/>
    </source>
</evidence>
<reference evidence="9" key="1">
    <citation type="submission" date="2017-11" db="EMBL/GenBank/DDBJ databases">
        <title>Otitis media/interna in a cat caused by the recently described species Corynebacterium provencense.</title>
        <authorList>
            <person name="Kittl S."/>
            <person name="Brodard I."/>
            <person name="Rychener L."/>
            <person name="Jores J."/>
            <person name="Roosje P."/>
            <person name="Gobeli Brawand S."/>
        </authorList>
    </citation>
    <scope>NUCLEOTIDE SEQUENCE [LARGE SCALE GENOMIC DNA]</scope>
    <source>
        <strain evidence="9">17KM38</strain>
    </source>
</reference>